<gene>
    <name evidence="2" type="ORF">AC477_01975</name>
</gene>
<sequence length="272" mass="28618">MLTEFVSDVVSALPAIIAAVLVVIIGYVVGKFLGRTVNKLVENMGLEKTFDETDTGKAFKKSGMDLSSFIGGVVTAFIIVISVVLAIQILNIGGTVGTFLVDVAGYLPRLLGGVVIIVLGTVLVGFLSTLVGDTLKPVFPKAKSEIADMLKNLLQIGLIAVILLMALDIMLLSGDLVYSLILGFVIIGAGIALTDGLIKSITDDHKEFVPVAGYAKFVLYSIFLIIGAGAIFATFSGVTTVIANISWAFAIAMGIMLVPVIYNLAKKMTKEA</sequence>
<dbReference type="AlphaFoldDB" id="A0A0M0BXC6"/>
<comment type="caution">
    <text evidence="2">The sequence shown here is derived from an EMBL/GenBank/DDBJ whole genome shotgun (WGS) entry which is preliminary data.</text>
</comment>
<dbReference type="Gene3D" id="1.10.287.1260">
    <property type="match status" value="1"/>
</dbReference>
<dbReference type="EMBL" id="LFWU01000040">
    <property type="protein sequence ID" value="KON33114.1"/>
    <property type="molecule type" value="Genomic_DNA"/>
</dbReference>
<protein>
    <submittedName>
        <fullName evidence="2">Uncharacterized protein</fullName>
    </submittedName>
</protein>
<feature type="transmembrane region" description="Helical" evidence="1">
    <location>
        <begin position="12"/>
        <end position="30"/>
    </location>
</feature>
<keyword evidence="1" id="KW-0812">Transmembrane</keyword>
<feature type="transmembrane region" description="Helical" evidence="1">
    <location>
        <begin position="110"/>
        <end position="132"/>
    </location>
</feature>
<dbReference type="Pfam" id="PF05552">
    <property type="entry name" value="MS_channel_1st_1"/>
    <property type="match status" value="2"/>
</dbReference>
<name>A0A0M0BXC6_9ARCH</name>
<feature type="transmembrane region" description="Helical" evidence="1">
    <location>
        <begin position="178"/>
        <end position="198"/>
    </location>
</feature>
<organism evidence="2 3">
    <name type="scientific">miscellaneous Crenarchaeota group-1 archaeon SG8-32-1</name>
    <dbReference type="NCBI Taxonomy" id="1685124"/>
    <lineage>
        <taxon>Archaea</taxon>
        <taxon>Candidatus Bathyarchaeota</taxon>
        <taxon>MCG-1</taxon>
    </lineage>
</organism>
<keyword evidence="1" id="KW-1133">Transmembrane helix</keyword>
<evidence type="ECO:0000256" key="1">
    <source>
        <dbReference type="SAM" id="Phobius"/>
    </source>
</evidence>
<evidence type="ECO:0000313" key="2">
    <source>
        <dbReference type="EMBL" id="KON33114.1"/>
    </source>
</evidence>
<dbReference type="InterPro" id="IPR008910">
    <property type="entry name" value="MSC_TM_helix"/>
</dbReference>
<reference evidence="2 3" key="1">
    <citation type="submission" date="2015-06" db="EMBL/GenBank/DDBJ databases">
        <title>New insights into the roles of widespread benthic archaea in carbon and nitrogen cycling.</title>
        <authorList>
            <person name="Lazar C.S."/>
            <person name="Baker B.J."/>
            <person name="Seitz K.W."/>
            <person name="Hyde A.S."/>
            <person name="Dick G.J."/>
            <person name="Hinrichs K.-U."/>
            <person name="Teske A.P."/>
        </authorList>
    </citation>
    <scope>NUCLEOTIDE SEQUENCE [LARGE SCALE GENOMIC DNA]</scope>
    <source>
        <strain evidence="2">SG8-32-1</strain>
    </source>
</reference>
<feature type="transmembrane region" description="Helical" evidence="1">
    <location>
        <begin position="245"/>
        <end position="265"/>
    </location>
</feature>
<feature type="transmembrane region" description="Helical" evidence="1">
    <location>
        <begin position="69"/>
        <end position="90"/>
    </location>
</feature>
<feature type="transmembrane region" description="Helical" evidence="1">
    <location>
        <begin position="153"/>
        <end position="172"/>
    </location>
</feature>
<feature type="transmembrane region" description="Helical" evidence="1">
    <location>
        <begin position="218"/>
        <end position="239"/>
    </location>
</feature>
<keyword evidence="1" id="KW-0472">Membrane</keyword>
<accession>A0A0M0BXC6</accession>
<proteinExistence type="predicted"/>
<evidence type="ECO:0000313" key="3">
    <source>
        <dbReference type="Proteomes" id="UP000037237"/>
    </source>
</evidence>
<dbReference type="Proteomes" id="UP000037237">
    <property type="component" value="Unassembled WGS sequence"/>
</dbReference>